<comment type="subcellular location">
    <subcellularLocation>
        <location evidence="2">Membrane</location>
        <topology evidence="2">Multi-pass membrane protein</topology>
    </subcellularLocation>
</comment>
<keyword evidence="6" id="KW-0378">Hydrolase</keyword>
<evidence type="ECO:0000256" key="1">
    <source>
        <dbReference type="ARBA" id="ARBA00001947"/>
    </source>
</evidence>
<dbReference type="InterPro" id="IPR008915">
    <property type="entry name" value="Peptidase_M50"/>
</dbReference>
<keyword evidence="8 11" id="KW-1133">Transmembrane helix</keyword>
<evidence type="ECO:0000256" key="9">
    <source>
        <dbReference type="ARBA" id="ARBA00023049"/>
    </source>
</evidence>
<feature type="transmembrane region" description="Helical" evidence="11">
    <location>
        <begin position="390"/>
        <end position="408"/>
    </location>
</feature>
<comment type="similarity">
    <text evidence="3">Belongs to the peptidase M50B family.</text>
</comment>
<dbReference type="SUPFAM" id="SSF50156">
    <property type="entry name" value="PDZ domain-like"/>
    <property type="match status" value="1"/>
</dbReference>
<name>A0AAE9ZEC2_9PROT</name>
<evidence type="ECO:0000313" key="14">
    <source>
        <dbReference type="Proteomes" id="UP001214043"/>
    </source>
</evidence>
<dbReference type="PANTHER" id="PTHR42837">
    <property type="entry name" value="REGULATOR OF SIGMA-E PROTEASE RSEP"/>
    <property type="match status" value="1"/>
</dbReference>
<reference evidence="13" key="1">
    <citation type="submission" date="2023-02" db="EMBL/GenBank/DDBJ databases">
        <title>Genome sequence of Hyphococcus flavus.</title>
        <authorList>
            <person name="Rong J.-C."/>
            <person name="Zhao Q."/>
            <person name="Yi M."/>
            <person name="Wu J.-Y."/>
        </authorList>
    </citation>
    <scope>NUCLEOTIDE SEQUENCE</scope>
    <source>
        <strain evidence="13">MCCC 1K03223</strain>
    </source>
</reference>
<dbReference type="EMBL" id="CP118166">
    <property type="protein sequence ID" value="WDI31037.1"/>
    <property type="molecule type" value="Genomic_DNA"/>
</dbReference>
<sequence length="419" mass="45798">MLPAENLLEALIILPVSIIAFLILLMIIVFFHEYGHFSVARMLGVRVDVFSIGFGKPLLRWVDKKGTEWRISMLPLGGFVKFFGDLNAASQVPSKTESKPASTQFPAPGEKEVLAESMTEAERKVCFHFKPVWRRAAIVAAGPIANFILAVVIFAGLYMTLGQRIVEPVVGGVTENSPAAEAGFNPGDRILVINGKNIDSFDDVVDSVLVSGGSELRVEVDRNGQNIFLTVSPRRIEDVDRFGNKIERWQLGIAGPGADQISFKQYSPLEAVAAGFDELRRILTLTVQYLGRIIMGQENAKQLGGPIKMAQYAGQSVMSGFDDATYREPPVLGLKVRASLINFVFLAAVVSVSIGFLNLLPIPVLDGGHLMYYAYETIAGKPLGERAQAIGFRLGFVLLASLMIFVTWNDINNLLSSFS</sequence>
<dbReference type="GO" id="GO:0016020">
    <property type="term" value="C:membrane"/>
    <property type="evidence" value="ECO:0007669"/>
    <property type="project" value="UniProtKB-SubCell"/>
</dbReference>
<dbReference type="RefSeq" id="WP_274492859.1">
    <property type="nucleotide sequence ID" value="NZ_CP118166.1"/>
</dbReference>
<dbReference type="GO" id="GO:0004222">
    <property type="term" value="F:metalloendopeptidase activity"/>
    <property type="evidence" value="ECO:0007669"/>
    <property type="project" value="InterPro"/>
</dbReference>
<dbReference type="InterPro" id="IPR001478">
    <property type="entry name" value="PDZ"/>
</dbReference>
<evidence type="ECO:0000256" key="8">
    <source>
        <dbReference type="ARBA" id="ARBA00022989"/>
    </source>
</evidence>
<feature type="transmembrane region" description="Helical" evidence="11">
    <location>
        <begin position="137"/>
        <end position="159"/>
    </location>
</feature>
<dbReference type="Pfam" id="PF17820">
    <property type="entry name" value="PDZ_6"/>
    <property type="match status" value="1"/>
</dbReference>
<gene>
    <name evidence="13" type="ORF">PUV54_13855</name>
</gene>
<dbReference type="PROSITE" id="PS50106">
    <property type="entry name" value="PDZ"/>
    <property type="match status" value="1"/>
</dbReference>
<dbReference type="InterPro" id="IPR041489">
    <property type="entry name" value="PDZ_6"/>
</dbReference>
<evidence type="ECO:0000256" key="4">
    <source>
        <dbReference type="ARBA" id="ARBA00022670"/>
    </source>
</evidence>
<dbReference type="Gene3D" id="2.30.42.10">
    <property type="match status" value="1"/>
</dbReference>
<keyword evidence="5 11" id="KW-0812">Transmembrane</keyword>
<dbReference type="CDD" id="cd23081">
    <property type="entry name" value="cpPDZ_EcRseP-like"/>
    <property type="match status" value="1"/>
</dbReference>
<evidence type="ECO:0000259" key="12">
    <source>
        <dbReference type="PROSITE" id="PS50106"/>
    </source>
</evidence>
<protein>
    <submittedName>
        <fullName evidence="13">RIP metalloprotease</fullName>
    </submittedName>
</protein>
<evidence type="ECO:0000256" key="5">
    <source>
        <dbReference type="ARBA" id="ARBA00022692"/>
    </source>
</evidence>
<evidence type="ECO:0000256" key="2">
    <source>
        <dbReference type="ARBA" id="ARBA00004141"/>
    </source>
</evidence>
<comment type="cofactor">
    <cofactor evidence="1">
        <name>Zn(2+)</name>
        <dbReference type="ChEBI" id="CHEBI:29105"/>
    </cofactor>
</comment>
<dbReference type="PANTHER" id="PTHR42837:SF2">
    <property type="entry name" value="MEMBRANE METALLOPROTEASE ARASP2, CHLOROPLASTIC-RELATED"/>
    <property type="match status" value="1"/>
</dbReference>
<keyword evidence="9 13" id="KW-0482">Metalloprotease</keyword>
<dbReference type="KEGG" id="hfl:PUV54_13855"/>
<dbReference type="AlphaFoldDB" id="A0AAE9ZEC2"/>
<proteinExistence type="inferred from homology"/>
<dbReference type="SMART" id="SM00228">
    <property type="entry name" value="PDZ"/>
    <property type="match status" value="1"/>
</dbReference>
<dbReference type="Pfam" id="PF02163">
    <property type="entry name" value="Peptidase_M50"/>
    <property type="match status" value="1"/>
</dbReference>
<dbReference type="Proteomes" id="UP001214043">
    <property type="component" value="Chromosome"/>
</dbReference>
<evidence type="ECO:0000256" key="10">
    <source>
        <dbReference type="ARBA" id="ARBA00023136"/>
    </source>
</evidence>
<dbReference type="GO" id="GO:0006508">
    <property type="term" value="P:proteolysis"/>
    <property type="evidence" value="ECO:0007669"/>
    <property type="project" value="UniProtKB-KW"/>
</dbReference>
<dbReference type="InterPro" id="IPR036034">
    <property type="entry name" value="PDZ_sf"/>
</dbReference>
<feature type="transmembrane region" description="Helical" evidence="11">
    <location>
        <begin position="12"/>
        <end position="32"/>
    </location>
</feature>
<evidence type="ECO:0000256" key="3">
    <source>
        <dbReference type="ARBA" id="ARBA00007931"/>
    </source>
</evidence>
<keyword evidence="4" id="KW-0645">Protease</keyword>
<keyword evidence="7" id="KW-0862">Zinc</keyword>
<keyword evidence="10 11" id="KW-0472">Membrane</keyword>
<feature type="domain" description="PDZ" evidence="12">
    <location>
        <begin position="161"/>
        <end position="224"/>
    </location>
</feature>
<dbReference type="CDD" id="cd06163">
    <property type="entry name" value="S2P-M50_PDZ_RseP-like"/>
    <property type="match status" value="1"/>
</dbReference>
<evidence type="ECO:0000313" key="13">
    <source>
        <dbReference type="EMBL" id="WDI31037.1"/>
    </source>
</evidence>
<evidence type="ECO:0000256" key="11">
    <source>
        <dbReference type="SAM" id="Phobius"/>
    </source>
</evidence>
<organism evidence="13 14">
    <name type="scientific">Hyphococcus flavus</name>
    <dbReference type="NCBI Taxonomy" id="1866326"/>
    <lineage>
        <taxon>Bacteria</taxon>
        <taxon>Pseudomonadati</taxon>
        <taxon>Pseudomonadota</taxon>
        <taxon>Alphaproteobacteria</taxon>
        <taxon>Parvularculales</taxon>
        <taxon>Parvularculaceae</taxon>
        <taxon>Hyphococcus</taxon>
    </lineage>
</organism>
<keyword evidence="14" id="KW-1185">Reference proteome</keyword>
<accession>A0AAE9ZEC2</accession>
<evidence type="ECO:0000256" key="6">
    <source>
        <dbReference type="ARBA" id="ARBA00022801"/>
    </source>
</evidence>
<dbReference type="InterPro" id="IPR004387">
    <property type="entry name" value="Pept_M50_Zn"/>
</dbReference>
<evidence type="ECO:0000256" key="7">
    <source>
        <dbReference type="ARBA" id="ARBA00022833"/>
    </source>
</evidence>
<feature type="transmembrane region" description="Helical" evidence="11">
    <location>
        <begin position="340"/>
        <end position="360"/>
    </location>
</feature>